<organism evidence="1 2">
    <name type="scientific">Nitrospira defluvii</name>
    <dbReference type="NCBI Taxonomy" id="330214"/>
    <lineage>
        <taxon>Bacteria</taxon>
        <taxon>Pseudomonadati</taxon>
        <taxon>Nitrospirota</taxon>
        <taxon>Nitrospiria</taxon>
        <taxon>Nitrospirales</taxon>
        <taxon>Nitrospiraceae</taxon>
        <taxon>Nitrospira</taxon>
    </lineage>
</organism>
<dbReference type="Proteomes" id="UP000675880">
    <property type="component" value="Unassembled WGS sequence"/>
</dbReference>
<dbReference type="EMBL" id="CAJNBJ010000006">
    <property type="protein sequence ID" value="CAE6741316.1"/>
    <property type="molecule type" value="Genomic_DNA"/>
</dbReference>
<sequence length="22" mass="2536">MGVLSKRLIFKKEKSACQRLIS</sequence>
<keyword evidence="2" id="KW-1185">Reference proteome</keyword>
<accession>A0ABM8R9V3</accession>
<protein>
    <submittedName>
        <fullName evidence="1">Uncharacterized protein</fullName>
    </submittedName>
</protein>
<proteinExistence type="predicted"/>
<gene>
    <name evidence="1" type="ORF">NSPZN2_140005</name>
</gene>
<comment type="caution">
    <text evidence="1">The sequence shown here is derived from an EMBL/GenBank/DDBJ whole genome shotgun (WGS) entry which is preliminary data.</text>
</comment>
<reference evidence="1 2" key="1">
    <citation type="submission" date="2021-02" db="EMBL/GenBank/DDBJ databases">
        <authorList>
            <person name="Han P."/>
        </authorList>
    </citation>
    <scope>NUCLEOTIDE SEQUENCE [LARGE SCALE GENOMIC DNA]</scope>
    <source>
        <strain evidence="1">Candidatus Nitrospira sp. ZN2</strain>
    </source>
</reference>
<evidence type="ECO:0000313" key="2">
    <source>
        <dbReference type="Proteomes" id="UP000675880"/>
    </source>
</evidence>
<evidence type="ECO:0000313" key="1">
    <source>
        <dbReference type="EMBL" id="CAE6741316.1"/>
    </source>
</evidence>
<name>A0ABM8R9V3_9BACT</name>